<sequence length="206" mass="22588">MPSITRRRSAKLGRPTSAEADVLAATQRLLAGGATFTELGVQQICTEAGVARSTFYSHFRDKTDLLLRLAGRLMATSFDVTSAWQPAAGVEGLEEAFLQVIQVYRRHAAVRRALAEVATYDSAVRDYFTAELHQFTDWTIKILRAEQEAGRTPAGLDPVSATRIIVTGGERALTDQVTSADPASDPAFARELAHTWWHGVYRRPGT</sequence>
<dbReference type="SUPFAM" id="SSF46689">
    <property type="entry name" value="Homeodomain-like"/>
    <property type="match status" value="1"/>
</dbReference>
<evidence type="ECO:0000313" key="5">
    <source>
        <dbReference type="Proteomes" id="UP000198280"/>
    </source>
</evidence>
<dbReference type="Gene3D" id="1.10.357.10">
    <property type="entry name" value="Tetracycline Repressor, domain 2"/>
    <property type="match status" value="1"/>
</dbReference>
<dbReference type="Pfam" id="PF00440">
    <property type="entry name" value="TetR_N"/>
    <property type="match status" value="1"/>
</dbReference>
<dbReference type="AlphaFoldDB" id="A0A239NVV4"/>
<evidence type="ECO:0000256" key="2">
    <source>
        <dbReference type="PROSITE-ProRule" id="PRU00335"/>
    </source>
</evidence>
<evidence type="ECO:0000259" key="3">
    <source>
        <dbReference type="PROSITE" id="PS50977"/>
    </source>
</evidence>
<dbReference type="OrthoDB" id="7186647at2"/>
<dbReference type="GO" id="GO:0000976">
    <property type="term" value="F:transcription cis-regulatory region binding"/>
    <property type="evidence" value="ECO:0007669"/>
    <property type="project" value="TreeGrafter"/>
</dbReference>
<dbReference type="EMBL" id="FZOF01000050">
    <property type="protein sequence ID" value="SNT58573.1"/>
    <property type="molecule type" value="Genomic_DNA"/>
</dbReference>
<dbReference type="GO" id="GO:0003700">
    <property type="term" value="F:DNA-binding transcription factor activity"/>
    <property type="evidence" value="ECO:0007669"/>
    <property type="project" value="TreeGrafter"/>
</dbReference>
<proteinExistence type="predicted"/>
<dbReference type="Pfam" id="PF21313">
    <property type="entry name" value="EthR_C"/>
    <property type="match status" value="1"/>
</dbReference>
<evidence type="ECO:0000313" key="4">
    <source>
        <dbReference type="EMBL" id="SNT58573.1"/>
    </source>
</evidence>
<keyword evidence="5" id="KW-1185">Reference proteome</keyword>
<accession>A0A239NVV4</accession>
<dbReference type="PANTHER" id="PTHR30055">
    <property type="entry name" value="HTH-TYPE TRANSCRIPTIONAL REGULATOR RUTR"/>
    <property type="match status" value="1"/>
</dbReference>
<dbReference type="InterPro" id="IPR049397">
    <property type="entry name" value="EthR_C"/>
</dbReference>
<protein>
    <submittedName>
        <fullName evidence="4">Transcriptional regulator, TetR family</fullName>
    </submittedName>
</protein>
<dbReference type="SUPFAM" id="SSF48498">
    <property type="entry name" value="Tetracyclin repressor-like, C-terminal domain"/>
    <property type="match status" value="1"/>
</dbReference>
<dbReference type="PROSITE" id="PS50977">
    <property type="entry name" value="HTH_TETR_2"/>
    <property type="match status" value="1"/>
</dbReference>
<keyword evidence="1 2" id="KW-0238">DNA-binding</keyword>
<dbReference type="PANTHER" id="PTHR30055:SF184">
    <property type="entry name" value="HTH-TYPE TRANSCRIPTIONAL REGULATOR ETHR"/>
    <property type="match status" value="1"/>
</dbReference>
<feature type="domain" description="HTH tetR-type" evidence="3">
    <location>
        <begin position="16"/>
        <end position="77"/>
    </location>
</feature>
<dbReference type="InterPro" id="IPR036271">
    <property type="entry name" value="Tet_transcr_reg_TetR-rel_C_sf"/>
</dbReference>
<name>A0A239NVV4_9ACTN</name>
<reference evidence="4 5" key="1">
    <citation type="submission" date="2017-06" db="EMBL/GenBank/DDBJ databases">
        <authorList>
            <person name="Kim H.J."/>
            <person name="Triplett B.A."/>
        </authorList>
    </citation>
    <scope>NUCLEOTIDE SEQUENCE [LARGE SCALE GENOMIC DNA]</scope>
    <source>
        <strain evidence="4 5">CGMCC 4.1858</strain>
    </source>
</reference>
<dbReference type="RefSeq" id="WP_143681773.1">
    <property type="nucleotide sequence ID" value="NZ_FZOF01000050.1"/>
</dbReference>
<dbReference type="InterPro" id="IPR050109">
    <property type="entry name" value="HTH-type_TetR-like_transc_reg"/>
</dbReference>
<feature type="DNA-binding region" description="H-T-H motif" evidence="2">
    <location>
        <begin position="40"/>
        <end position="59"/>
    </location>
</feature>
<dbReference type="InterPro" id="IPR001647">
    <property type="entry name" value="HTH_TetR"/>
</dbReference>
<dbReference type="InterPro" id="IPR009057">
    <property type="entry name" value="Homeodomain-like_sf"/>
</dbReference>
<organism evidence="4 5">
    <name type="scientific">Actinacidiphila glaucinigra</name>
    <dbReference type="NCBI Taxonomy" id="235986"/>
    <lineage>
        <taxon>Bacteria</taxon>
        <taxon>Bacillati</taxon>
        <taxon>Actinomycetota</taxon>
        <taxon>Actinomycetes</taxon>
        <taxon>Kitasatosporales</taxon>
        <taxon>Streptomycetaceae</taxon>
        <taxon>Actinacidiphila</taxon>
    </lineage>
</organism>
<dbReference type="Gene3D" id="1.10.10.60">
    <property type="entry name" value="Homeodomain-like"/>
    <property type="match status" value="1"/>
</dbReference>
<evidence type="ECO:0000256" key="1">
    <source>
        <dbReference type="ARBA" id="ARBA00023125"/>
    </source>
</evidence>
<gene>
    <name evidence="4" type="ORF">SAMN05216252_15015</name>
</gene>
<dbReference type="Proteomes" id="UP000198280">
    <property type="component" value="Unassembled WGS sequence"/>
</dbReference>